<keyword evidence="3" id="KW-1185">Reference proteome</keyword>
<keyword evidence="1" id="KW-0479">Metal-binding</keyword>
<evidence type="ECO:0000313" key="3">
    <source>
        <dbReference type="Proteomes" id="UP001652661"/>
    </source>
</evidence>
<dbReference type="Pfam" id="PF00098">
    <property type="entry name" value="zf-CCHC"/>
    <property type="match status" value="1"/>
</dbReference>
<dbReference type="GeneID" id="121502756"/>
<dbReference type="SMART" id="SM00343">
    <property type="entry name" value="ZnF_C2HC"/>
    <property type="match status" value="2"/>
</dbReference>
<keyword evidence="1" id="KW-0862">Zinc</keyword>
<evidence type="ECO:0000259" key="2">
    <source>
        <dbReference type="PROSITE" id="PS50158"/>
    </source>
</evidence>
<proteinExistence type="predicted"/>
<keyword evidence="1" id="KW-0863">Zinc-finger</keyword>
<feature type="domain" description="CCHC-type" evidence="2">
    <location>
        <begin position="125"/>
        <end position="140"/>
    </location>
</feature>
<protein>
    <submittedName>
        <fullName evidence="4">DNA-binding protein HEXBP-like</fullName>
    </submittedName>
</protein>
<accession>A0ABM3C763</accession>
<evidence type="ECO:0000256" key="1">
    <source>
        <dbReference type="PROSITE-ProRule" id="PRU00047"/>
    </source>
</evidence>
<evidence type="ECO:0000313" key="4">
    <source>
        <dbReference type="RefSeq" id="XP_041632399.1"/>
    </source>
</evidence>
<gene>
    <name evidence="4" type="primary">LOC121502756</name>
</gene>
<dbReference type="RefSeq" id="XP_041632399.1">
    <property type="nucleotide sequence ID" value="XM_041776465.1"/>
</dbReference>
<dbReference type="SUPFAM" id="SSF57756">
    <property type="entry name" value="Retrovirus zinc finger-like domains"/>
    <property type="match status" value="1"/>
</dbReference>
<dbReference type="InterPro" id="IPR001878">
    <property type="entry name" value="Znf_CCHC"/>
</dbReference>
<reference evidence="4" key="1">
    <citation type="submission" date="2025-08" db="UniProtKB">
        <authorList>
            <consortium name="RefSeq"/>
        </authorList>
    </citation>
    <scope>IDENTIFICATION</scope>
    <source>
        <strain evidence="4">14028-0561.14</strain>
        <tissue evidence="4">Whole fly</tissue>
    </source>
</reference>
<dbReference type="Gene3D" id="4.10.60.10">
    <property type="entry name" value="Zinc finger, CCHC-type"/>
    <property type="match status" value="1"/>
</dbReference>
<dbReference type="PROSITE" id="PS50158">
    <property type="entry name" value="ZF_CCHC"/>
    <property type="match status" value="1"/>
</dbReference>
<dbReference type="InterPro" id="IPR036875">
    <property type="entry name" value="Znf_CCHC_sf"/>
</dbReference>
<name>A0ABM3C763_DROKI</name>
<organism evidence="3 4">
    <name type="scientific">Drosophila kikkawai</name>
    <name type="common">Fruit fly</name>
    <dbReference type="NCBI Taxonomy" id="30033"/>
    <lineage>
        <taxon>Eukaryota</taxon>
        <taxon>Metazoa</taxon>
        <taxon>Ecdysozoa</taxon>
        <taxon>Arthropoda</taxon>
        <taxon>Hexapoda</taxon>
        <taxon>Insecta</taxon>
        <taxon>Pterygota</taxon>
        <taxon>Neoptera</taxon>
        <taxon>Endopterygota</taxon>
        <taxon>Diptera</taxon>
        <taxon>Brachycera</taxon>
        <taxon>Muscomorpha</taxon>
        <taxon>Ephydroidea</taxon>
        <taxon>Drosophilidae</taxon>
        <taxon>Drosophila</taxon>
        <taxon>Sophophora</taxon>
    </lineage>
</organism>
<dbReference type="Proteomes" id="UP001652661">
    <property type="component" value="Chromosome 3L"/>
</dbReference>
<sequence length="163" mass="18239">MVTSLMARWKSLSVEQIAVSVTLAHAAGIDTRLRRLVFTTDIKSRNELHQELKAFSFDAGQRQHSSDNVSAPEGKRDRAMPHITCYNYGKPGHKKAECRFNKETTHLEQPRNNQQSGYRGASVICYKCGKSGHVSAVCPDRQERPPVTTNTIKDVNICTVLDP</sequence>